<dbReference type="Gene3D" id="3.90.226.10">
    <property type="entry name" value="2-enoyl-CoA Hydratase, Chain A, domain 1"/>
    <property type="match status" value="1"/>
</dbReference>
<dbReference type="AlphaFoldDB" id="A0A840BUC1"/>
<dbReference type="Gene3D" id="1.10.12.10">
    <property type="entry name" value="Lyase 2-enoyl-coa Hydratase, Chain A, domain 2"/>
    <property type="match status" value="1"/>
</dbReference>
<reference evidence="2 3" key="1">
    <citation type="submission" date="2020-08" db="EMBL/GenBank/DDBJ databases">
        <title>Genomic Encyclopedia of Type Strains, Phase IV (KMG-IV): sequencing the most valuable type-strain genomes for metagenomic binning, comparative biology and taxonomic classification.</title>
        <authorList>
            <person name="Goeker M."/>
        </authorList>
    </citation>
    <scope>NUCLEOTIDE SEQUENCE [LARGE SCALE GENOMIC DNA]</scope>
    <source>
        <strain evidence="2 3">DSM 106739</strain>
    </source>
</reference>
<dbReference type="CDD" id="cd06558">
    <property type="entry name" value="crotonase-like"/>
    <property type="match status" value="1"/>
</dbReference>
<dbReference type="EC" id="4.2.1.18" evidence="2"/>
<comment type="similarity">
    <text evidence="1">Belongs to the enoyl-CoA hydratase/isomerase family.</text>
</comment>
<evidence type="ECO:0000256" key="1">
    <source>
        <dbReference type="ARBA" id="ARBA00005254"/>
    </source>
</evidence>
<dbReference type="RefSeq" id="WP_183635865.1">
    <property type="nucleotide sequence ID" value="NZ_BAABLE010000005.1"/>
</dbReference>
<dbReference type="PANTHER" id="PTHR42964">
    <property type="entry name" value="ENOYL-COA HYDRATASE"/>
    <property type="match status" value="1"/>
</dbReference>
<dbReference type="InterPro" id="IPR051683">
    <property type="entry name" value="Enoyl-CoA_Hydratase/Isomerase"/>
</dbReference>
<keyword evidence="2" id="KW-0456">Lyase</keyword>
<accession>A0A840BUC1</accession>
<dbReference type="Pfam" id="PF00378">
    <property type="entry name" value="ECH_1"/>
    <property type="match status" value="1"/>
</dbReference>
<dbReference type="GO" id="GO:0004490">
    <property type="term" value="F:methylglutaconyl-CoA hydratase activity"/>
    <property type="evidence" value="ECO:0007669"/>
    <property type="project" value="UniProtKB-EC"/>
</dbReference>
<protein>
    <submittedName>
        <fullName evidence="2">Methylglutaconyl-CoA hydratase</fullName>
        <ecNumber evidence="2">4.2.1.18</ecNumber>
    </submittedName>
</protein>
<proteinExistence type="inferred from homology"/>
<keyword evidence="3" id="KW-1185">Reference proteome</keyword>
<evidence type="ECO:0000313" key="2">
    <source>
        <dbReference type="EMBL" id="MBB4013957.1"/>
    </source>
</evidence>
<dbReference type="Proteomes" id="UP000561045">
    <property type="component" value="Unassembled WGS sequence"/>
</dbReference>
<comment type="caution">
    <text evidence="2">The sequence shown here is derived from an EMBL/GenBank/DDBJ whole genome shotgun (WGS) entry which is preliminary data.</text>
</comment>
<dbReference type="SUPFAM" id="SSF52096">
    <property type="entry name" value="ClpP/crotonase"/>
    <property type="match status" value="1"/>
</dbReference>
<organism evidence="2 3">
    <name type="scientific">Niveibacterium umoris</name>
    <dbReference type="NCBI Taxonomy" id="1193620"/>
    <lineage>
        <taxon>Bacteria</taxon>
        <taxon>Pseudomonadati</taxon>
        <taxon>Pseudomonadota</taxon>
        <taxon>Betaproteobacteria</taxon>
        <taxon>Rhodocyclales</taxon>
        <taxon>Rhodocyclaceae</taxon>
        <taxon>Niveibacterium</taxon>
    </lineage>
</organism>
<dbReference type="InterPro" id="IPR001753">
    <property type="entry name" value="Enoyl-CoA_hydra/iso"/>
</dbReference>
<dbReference type="GO" id="GO:0008300">
    <property type="term" value="P:isoprenoid catabolic process"/>
    <property type="evidence" value="ECO:0007669"/>
    <property type="project" value="TreeGrafter"/>
</dbReference>
<sequence length="262" mass="28017">MSEVVNVTITAGVARLNLNRPERHNALDEKLIHDAHRAFDVLVGDPSVRVIVIGSDGPSFCAGADLEWMKRAAQLDGQANYQDARQLASLLFAIASSPKPVVARVQGAAYGGGVGLICVCDIAIGVETAQFALTEVRLGLAAATISPYVLGALGARQARRLVLTGERFDAHRARSYGLLHEVVAAEQLDAEVDRIVALLLLGGPHAQSAVKDMVRDFDGEPLSRALTDDTARRLAMIRTGQEGREGIAAFLEKRPPNWVPKG</sequence>
<gene>
    <name evidence="2" type="ORF">GGR36_003303</name>
</gene>
<dbReference type="InterPro" id="IPR029045">
    <property type="entry name" value="ClpP/crotonase-like_dom_sf"/>
</dbReference>
<dbReference type="InterPro" id="IPR014748">
    <property type="entry name" value="Enoyl-CoA_hydra_C"/>
</dbReference>
<evidence type="ECO:0000313" key="3">
    <source>
        <dbReference type="Proteomes" id="UP000561045"/>
    </source>
</evidence>
<dbReference type="EMBL" id="JACIET010000002">
    <property type="protein sequence ID" value="MBB4013957.1"/>
    <property type="molecule type" value="Genomic_DNA"/>
</dbReference>
<dbReference type="PANTHER" id="PTHR42964:SF1">
    <property type="entry name" value="POLYKETIDE BIOSYNTHESIS ENOYL-COA HYDRATASE PKSH-RELATED"/>
    <property type="match status" value="1"/>
</dbReference>
<name>A0A840BUC1_9RHOO</name>